<dbReference type="Proteomes" id="UP000423525">
    <property type="component" value="Chromosome"/>
</dbReference>
<sequence length="209" mass="22007">MAGRKIVSALAIGLGGIVLWGSSRMPWLHVEAFDDKSGAKQVDMLGATWSTETTAVALVLIAACVAILVLRRSGRRVVALVSAVAAAGGLWAPVQLLFNEPDATRALNILTSHAATGHAKDGAALTGWAEITHISVQAPSVILAMFGAGFALIAAIIATMDPGEDSAQKSRFERQQARNEKIESELEEAPDSGRVLWDAIDADIDPTDR</sequence>
<dbReference type="RefSeq" id="WP_155873363.1">
    <property type="nucleotide sequence ID" value="NZ_CP168248.1"/>
</dbReference>
<protein>
    <submittedName>
        <fullName evidence="3">TIGR02234 family membrane protein</fullName>
    </submittedName>
</protein>
<feature type="transmembrane region" description="Helical" evidence="2">
    <location>
        <begin position="77"/>
        <end position="98"/>
    </location>
</feature>
<accession>A0A6I8MCF0</accession>
<dbReference type="Pfam" id="PF09534">
    <property type="entry name" value="Trp_oprn_chp"/>
    <property type="match status" value="1"/>
</dbReference>
<feature type="transmembrane region" description="Helical" evidence="2">
    <location>
        <begin position="47"/>
        <end position="70"/>
    </location>
</feature>
<feature type="transmembrane region" description="Helical" evidence="2">
    <location>
        <begin position="141"/>
        <end position="160"/>
    </location>
</feature>
<gene>
    <name evidence="3" type="ORF">FRC0190_01580</name>
</gene>
<dbReference type="NCBIfam" id="TIGR02234">
    <property type="entry name" value="trp_oprn_chp"/>
    <property type="match status" value="1"/>
</dbReference>
<evidence type="ECO:0000313" key="3">
    <source>
        <dbReference type="EMBL" id="VZH85630.1"/>
    </source>
</evidence>
<reference evidence="3 4" key="1">
    <citation type="submission" date="2019-11" db="EMBL/GenBank/DDBJ databases">
        <authorList>
            <person name="Brisse S."/>
        </authorList>
    </citation>
    <scope>NUCLEOTIDE SEQUENCE [LARGE SCALE GENOMIC DNA]</scope>
    <source>
        <strain evidence="3">FRC0190</strain>
    </source>
</reference>
<evidence type="ECO:0000256" key="1">
    <source>
        <dbReference type="SAM" id="MobiDB-lite"/>
    </source>
</evidence>
<organism evidence="3 4">
    <name type="scientific">Corynebacterium rouxii</name>
    <dbReference type="NCBI Taxonomy" id="2719119"/>
    <lineage>
        <taxon>Bacteria</taxon>
        <taxon>Bacillati</taxon>
        <taxon>Actinomycetota</taxon>
        <taxon>Actinomycetes</taxon>
        <taxon>Mycobacteriales</taxon>
        <taxon>Corynebacteriaceae</taxon>
        <taxon>Corynebacterium</taxon>
    </lineage>
</organism>
<feature type="compositionally biased region" description="Basic and acidic residues" evidence="1">
    <location>
        <begin position="166"/>
        <end position="184"/>
    </location>
</feature>
<dbReference type="InterPro" id="IPR011746">
    <property type="entry name" value="Trp_synth-assoc_CHP"/>
</dbReference>
<keyword evidence="2" id="KW-0472">Membrane</keyword>
<keyword evidence="2" id="KW-1133">Transmembrane helix</keyword>
<evidence type="ECO:0000256" key="2">
    <source>
        <dbReference type="SAM" id="Phobius"/>
    </source>
</evidence>
<dbReference type="InterPro" id="IPR019051">
    <property type="entry name" value="Trp_biosyn_TM_oprn/chp"/>
</dbReference>
<feature type="transmembrane region" description="Helical" evidence="2">
    <location>
        <begin position="7"/>
        <end position="27"/>
    </location>
</feature>
<name>A0A6I8MCF0_9CORY</name>
<evidence type="ECO:0000313" key="4">
    <source>
        <dbReference type="Proteomes" id="UP000423525"/>
    </source>
</evidence>
<dbReference type="EMBL" id="LR738855">
    <property type="protein sequence ID" value="VZH85630.1"/>
    <property type="molecule type" value="Genomic_DNA"/>
</dbReference>
<proteinExistence type="predicted"/>
<dbReference type="KEGG" id="crf:FRC0190_01580"/>
<feature type="compositionally biased region" description="Acidic residues" evidence="1">
    <location>
        <begin position="200"/>
        <end position="209"/>
    </location>
</feature>
<dbReference type="AlphaFoldDB" id="A0A6I8MCF0"/>
<feature type="region of interest" description="Disordered" evidence="1">
    <location>
        <begin position="166"/>
        <end position="209"/>
    </location>
</feature>
<keyword evidence="2" id="KW-0812">Transmembrane</keyword>